<organism evidence="1 2">
    <name type="scientific">Cyclocybe aegerita</name>
    <name type="common">Black poplar mushroom</name>
    <name type="synonym">Agrocybe aegerita</name>
    <dbReference type="NCBI Taxonomy" id="1973307"/>
    <lineage>
        <taxon>Eukaryota</taxon>
        <taxon>Fungi</taxon>
        <taxon>Dikarya</taxon>
        <taxon>Basidiomycota</taxon>
        <taxon>Agaricomycotina</taxon>
        <taxon>Agaricomycetes</taxon>
        <taxon>Agaricomycetidae</taxon>
        <taxon>Agaricales</taxon>
        <taxon>Agaricineae</taxon>
        <taxon>Bolbitiaceae</taxon>
        <taxon>Cyclocybe</taxon>
    </lineage>
</organism>
<evidence type="ECO:0000313" key="1">
    <source>
        <dbReference type="EMBL" id="CAA7257468.1"/>
    </source>
</evidence>
<keyword evidence="2" id="KW-1185">Reference proteome</keyword>
<accession>A0A8S0VVW2</accession>
<dbReference type="OrthoDB" id="3056769at2759"/>
<gene>
    <name evidence="1" type="ORF">AAE3_LOCUS169</name>
</gene>
<sequence>MKIEKSHIHAPCDVLPSELLAEIFKLTSKPPPFCKTPNTNFTLPLLLGAVCHKWHEIAWGLPTLWKYVHLVLSIKHYDVCVDLLEEWLDQAKDCPLHIVFRVPRDIQEEFMEWCDDGPFEMFALFTRKRVQWEKINLDLITQECVASLEECEGELPLLQAVALNDLANGMDIDLLKDSLALCQLSLKGSHHFKFCHLPSCATLTDLYLSSLSIENTISLLQETVNVKSCYLKYIDSEFYVAVYNDEDEEDLPLSFPFLETLVIDGCSSKHMLGLLGKVPKLHDLGMKGMGCPDLPILDQFFKEHDCKLDKFHLTIDTSMKIDKIRQVLGHHSKTLTSLSIYDN</sequence>
<evidence type="ECO:0008006" key="3">
    <source>
        <dbReference type="Google" id="ProtNLM"/>
    </source>
</evidence>
<name>A0A8S0VVW2_CYCAE</name>
<evidence type="ECO:0000313" key="2">
    <source>
        <dbReference type="Proteomes" id="UP000467700"/>
    </source>
</evidence>
<dbReference type="Proteomes" id="UP000467700">
    <property type="component" value="Unassembled WGS sequence"/>
</dbReference>
<comment type="caution">
    <text evidence="1">The sequence shown here is derived from an EMBL/GenBank/DDBJ whole genome shotgun (WGS) entry which is preliminary data.</text>
</comment>
<protein>
    <recommendedName>
        <fullName evidence="3">F-box domain-containing protein</fullName>
    </recommendedName>
</protein>
<dbReference type="EMBL" id="CACVBS010000001">
    <property type="protein sequence ID" value="CAA7257468.1"/>
    <property type="molecule type" value="Genomic_DNA"/>
</dbReference>
<proteinExistence type="predicted"/>
<reference evidence="1 2" key="1">
    <citation type="submission" date="2020-01" db="EMBL/GenBank/DDBJ databases">
        <authorList>
            <person name="Gupta K D."/>
        </authorList>
    </citation>
    <scope>NUCLEOTIDE SEQUENCE [LARGE SCALE GENOMIC DNA]</scope>
</reference>
<dbReference type="AlphaFoldDB" id="A0A8S0VVW2"/>